<dbReference type="GO" id="GO:0033290">
    <property type="term" value="C:eukaryotic 48S preinitiation complex"/>
    <property type="evidence" value="ECO:0007669"/>
    <property type="project" value="UniProtKB-UniRule"/>
</dbReference>
<name>A0A1X6MTD1_9APHY</name>
<gene>
    <name evidence="8" type="ORF">POSPLADRAFT_1184171</name>
</gene>
<comment type="similarity">
    <text evidence="1">Belongs to the CSN7/EIF3M family. CSN7 subfamily.</text>
</comment>
<protein>
    <recommendedName>
        <fullName evidence="5">Eukaryotic translation initiation factor 3 subunit M</fullName>
        <shortName evidence="5">eIF3m</shortName>
    </recommendedName>
</protein>
<comment type="subunit">
    <text evidence="5">Component of the eukaryotic translation initiation factor 3 (eIF-3) complex.</text>
</comment>
<dbReference type="Proteomes" id="UP000194127">
    <property type="component" value="Unassembled WGS sequence"/>
</dbReference>
<keyword evidence="9" id="KW-1185">Reference proteome</keyword>
<feature type="region of interest" description="Disordered" evidence="6">
    <location>
        <begin position="409"/>
        <end position="433"/>
    </location>
</feature>
<keyword evidence="2 5" id="KW-0963">Cytoplasm</keyword>
<dbReference type="Pfam" id="PF18005">
    <property type="entry name" value="eIF3m_C_helix"/>
    <property type="match status" value="1"/>
</dbReference>
<dbReference type="InterPro" id="IPR040750">
    <property type="entry name" value="eIF3m_C_helix"/>
</dbReference>
<proteinExistence type="inferred from homology"/>
<evidence type="ECO:0000259" key="7">
    <source>
        <dbReference type="PROSITE" id="PS50250"/>
    </source>
</evidence>
<evidence type="ECO:0000256" key="4">
    <source>
        <dbReference type="ARBA" id="ARBA00022917"/>
    </source>
</evidence>
<dbReference type="GO" id="GO:0003743">
    <property type="term" value="F:translation initiation factor activity"/>
    <property type="evidence" value="ECO:0007669"/>
    <property type="project" value="UniProtKB-UniRule"/>
</dbReference>
<evidence type="ECO:0000313" key="9">
    <source>
        <dbReference type="Proteomes" id="UP000194127"/>
    </source>
</evidence>
<dbReference type="PANTHER" id="PTHR15350:SF2">
    <property type="entry name" value="EUKARYOTIC TRANSLATION INITIATION FACTOR 3 SUBUNIT M"/>
    <property type="match status" value="1"/>
</dbReference>
<evidence type="ECO:0000256" key="1">
    <source>
        <dbReference type="ARBA" id="ARBA00008482"/>
    </source>
</evidence>
<dbReference type="RefSeq" id="XP_024336227.1">
    <property type="nucleotide sequence ID" value="XM_024489062.1"/>
</dbReference>
<reference evidence="8 9" key="1">
    <citation type="submission" date="2017-04" db="EMBL/GenBank/DDBJ databases">
        <title>Genome Sequence of the Model Brown-Rot Fungus Postia placenta SB12.</title>
        <authorList>
            <consortium name="DOE Joint Genome Institute"/>
            <person name="Gaskell J."/>
            <person name="Kersten P."/>
            <person name="Larrondo L.F."/>
            <person name="Canessa P."/>
            <person name="Martinez D."/>
            <person name="Hibbett D."/>
            <person name="Schmoll M."/>
            <person name="Kubicek C.P."/>
            <person name="Martinez A.T."/>
            <person name="Yadav J."/>
            <person name="Master E."/>
            <person name="Magnuson J.K."/>
            <person name="James T."/>
            <person name="Yaver D."/>
            <person name="Berka R."/>
            <person name="Labutti K."/>
            <person name="Lipzen A."/>
            <person name="Aerts A."/>
            <person name="Barry K."/>
            <person name="Henrissat B."/>
            <person name="Blanchette R."/>
            <person name="Grigoriev I."/>
            <person name="Cullen D."/>
        </authorList>
    </citation>
    <scope>NUCLEOTIDE SEQUENCE [LARGE SCALE GENOMIC DNA]</scope>
    <source>
        <strain evidence="8 9">MAD-698-R-SB12</strain>
    </source>
</reference>
<evidence type="ECO:0000256" key="3">
    <source>
        <dbReference type="ARBA" id="ARBA00022540"/>
    </source>
</evidence>
<evidence type="ECO:0000256" key="5">
    <source>
        <dbReference type="HAMAP-Rule" id="MF_03012"/>
    </source>
</evidence>
<dbReference type="SMART" id="SM00088">
    <property type="entry name" value="PINT"/>
    <property type="match status" value="1"/>
</dbReference>
<sequence>MAAADSVSVFAEGTFSEQIRELVDYLALSQPEDQRPAFVQPFADVLEIADGQPPIEEDEPRRTKVLTMVLGEVKGLGDGSEKEIEGFFNLLFSHLITLLPLGEPETKAHLAALLETISTSSNHTPIKYRILTNLFNALPRRSSLRLHVYKTLLEIASEHDELALLSLSRQEVEKWLSEWDVAPEDKSDFIQLIASGYTKCGQPETSYEYTISYVRSLSPSSPTAQAAAIDAIAAALRLPLLFDFDTLFRLDAVVAAKDHELFALLRIFLNDGLPEYKAWEESHPDALTKYNLDKAQLERKIRLVTLATLGFQNIGHELPYVTIASALQVDPSEVERWVIDVIRVGLISGRLSQTSQTLHVVRATPRAFERPQWELLEKRLLAWKSGIASVLDVVAVARKRGGVEAVTSASTSNVPPVSTETPTPAGVAQTAAA</sequence>
<dbReference type="InterPro" id="IPR045237">
    <property type="entry name" value="COPS7/eIF3m"/>
</dbReference>
<dbReference type="OrthoDB" id="10267031at2759"/>
<comment type="subcellular location">
    <subcellularLocation>
        <location evidence="5">Cytoplasm</location>
    </subcellularLocation>
</comment>
<organism evidence="8 9">
    <name type="scientific">Postia placenta MAD-698-R-SB12</name>
    <dbReference type="NCBI Taxonomy" id="670580"/>
    <lineage>
        <taxon>Eukaryota</taxon>
        <taxon>Fungi</taxon>
        <taxon>Dikarya</taxon>
        <taxon>Basidiomycota</taxon>
        <taxon>Agaricomycotina</taxon>
        <taxon>Agaricomycetes</taxon>
        <taxon>Polyporales</taxon>
        <taxon>Adustoporiaceae</taxon>
        <taxon>Rhodonia</taxon>
    </lineage>
</organism>
<dbReference type="AlphaFoldDB" id="A0A1X6MTD1"/>
<dbReference type="PROSITE" id="PS50250">
    <property type="entry name" value="PCI"/>
    <property type="match status" value="1"/>
</dbReference>
<evidence type="ECO:0000256" key="2">
    <source>
        <dbReference type="ARBA" id="ARBA00022490"/>
    </source>
</evidence>
<accession>A0A1X6MTD1</accession>
<dbReference type="InterPro" id="IPR000717">
    <property type="entry name" value="PCI_dom"/>
</dbReference>
<dbReference type="GO" id="GO:0016282">
    <property type="term" value="C:eukaryotic 43S preinitiation complex"/>
    <property type="evidence" value="ECO:0007669"/>
    <property type="project" value="UniProtKB-UniRule"/>
</dbReference>
<dbReference type="InterPro" id="IPR027528">
    <property type="entry name" value="eIF3m"/>
</dbReference>
<comment type="similarity">
    <text evidence="5">Belongs to the eIF-3 subunit M family.</text>
</comment>
<evidence type="ECO:0000313" key="8">
    <source>
        <dbReference type="EMBL" id="OSX59433.1"/>
    </source>
</evidence>
<feature type="compositionally biased region" description="Polar residues" evidence="6">
    <location>
        <begin position="409"/>
        <end position="422"/>
    </location>
</feature>
<dbReference type="GO" id="GO:0071541">
    <property type="term" value="C:eukaryotic translation initiation factor 3 complex, eIF3m"/>
    <property type="evidence" value="ECO:0007669"/>
    <property type="project" value="UniProtKB-UniRule"/>
</dbReference>
<keyword evidence="3 5" id="KW-0396">Initiation factor</keyword>
<dbReference type="EMBL" id="KZ110602">
    <property type="protein sequence ID" value="OSX59433.1"/>
    <property type="molecule type" value="Genomic_DNA"/>
</dbReference>
<dbReference type="Pfam" id="PF01399">
    <property type="entry name" value="PCI"/>
    <property type="match status" value="1"/>
</dbReference>
<comment type="function">
    <text evidence="5">Component of the eukaryotic translation initiation factor 3 (eIF-3) complex, which is involved in protein synthesis of a specialized repertoire of mRNAs and, together with other initiation factors, stimulates binding of mRNA and methionyl-tRNAi to the 40S ribosome. The eIF-3 complex specifically targets and initiates translation of a subset of mRNAs involved in cell proliferation.</text>
</comment>
<keyword evidence="4 5" id="KW-0648">Protein biosynthesis</keyword>
<dbReference type="GeneID" id="36334011"/>
<dbReference type="PANTHER" id="PTHR15350">
    <property type="entry name" value="COP9 SIGNALOSOME COMPLEX SUBUNIT 7/DENDRITIC CELL PROTEIN GA17"/>
    <property type="match status" value="1"/>
</dbReference>
<dbReference type="STRING" id="670580.A0A1X6MTD1"/>
<feature type="domain" description="PCI" evidence="7">
    <location>
        <begin position="205"/>
        <end position="365"/>
    </location>
</feature>
<dbReference type="GO" id="GO:0001732">
    <property type="term" value="P:formation of cytoplasmic translation initiation complex"/>
    <property type="evidence" value="ECO:0007669"/>
    <property type="project" value="UniProtKB-UniRule"/>
</dbReference>
<dbReference type="HAMAP" id="MF_03012">
    <property type="entry name" value="eIF3m"/>
    <property type="match status" value="1"/>
</dbReference>
<evidence type="ECO:0000256" key="6">
    <source>
        <dbReference type="SAM" id="MobiDB-lite"/>
    </source>
</evidence>